<name>A0ABP8KL95_9BACT</name>
<reference evidence="3" key="1">
    <citation type="journal article" date="2019" name="Int. J. Syst. Evol. Microbiol.">
        <title>The Global Catalogue of Microorganisms (GCM) 10K type strain sequencing project: providing services to taxonomists for standard genome sequencing and annotation.</title>
        <authorList>
            <consortium name="The Broad Institute Genomics Platform"/>
            <consortium name="The Broad Institute Genome Sequencing Center for Infectious Disease"/>
            <person name="Wu L."/>
            <person name="Ma J."/>
        </authorList>
    </citation>
    <scope>NUCLEOTIDE SEQUENCE [LARGE SCALE GENOMIC DNA]</scope>
    <source>
        <strain evidence="3">JCM 17925</strain>
    </source>
</reference>
<dbReference type="EMBL" id="BAABHB010000006">
    <property type="protein sequence ID" value="GAA4409339.1"/>
    <property type="molecule type" value="Genomic_DNA"/>
</dbReference>
<comment type="caution">
    <text evidence="2">The sequence shown here is derived from an EMBL/GenBank/DDBJ whole genome shotgun (WGS) entry which is preliminary data.</text>
</comment>
<gene>
    <name evidence="2" type="ORF">GCM10023187_32470</name>
</gene>
<dbReference type="RefSeq" id="WP_345268885.1">
    <property type="nucleotide sequence ID" value="NZ_BAABHB010000006.1"/>
</dbReference>
<keyword evidence="3" id="KW-1185">Reference proteome</keyword>
<proteinExistence type="predicted"/>
<keyword evidence="1" id="KW-1133">Transmembrane helix</keyword>
<keyword evidence="1" id="KW-0472">Membrane</keyword>
<accession>A0ABP8KL95</accession>
<feature type="transmembrane region" description="Helical" evidence="1">
    <location>
        <begin position="6"/>
        <end position="22"/>
    </location>
</feature>
<protein>
    <recommendedName>
        <fullName evidence="4">Signal transducer regulating beta-lactamase production, contains metallopeptidase domain</fullName>
    </recommendedName>
</protein>
<feature type="transmembrane region" description="Helical" evidence="1">
    <location>
        <begin position="278"/>
        <end position="297"/>
    </location>
</feature>
<evidence type="ECO:0000313" key="3">
    <source>
        <dbReference type="Proteomes" id="UP001500936"/>
    </source>
</evidence>
<keyword evidence="1" id="KW-0812">Transmembrane</keyword>
<feature type="transmembrane region" description="Helical" evidence="1">
    <location>
        <begin position="34"/>
        <end position="51"/>
    </location>
</feature>
<evidence type="ECO:0000313" key="2">
    <source>
        <dbReference type="EMBL" id="GAA4409339.1"/>
    </source>
</evidence>
<sequence length="481" mass="55113">MMAYLLKTIACSGVFLIVYLLFLEREKMHRFNRFYLLFAIVFSGVVPLLTVDVKNPVMPDLLNHSVVAQPGQPTSTVPLSPAANRDLVLWVSTQAGKSLPFLTLFYWVYAVITAGFLIRFGRNFAVLVKKTSRNPVTRWNGTRVVLLREETPIYSFYDTVFVNENDFRHHRIEDELLVHEAAHIRQKHSLDILFMELVLAFGWLNPVLFLYRKAIGLNHEFLADEAVNRTYANPGQYQLLLVDKLRNQSDGRLISRFNFSGIKKRMTMMTKSSNPATMFLKKVALIPFIFVVGFLFSEQIQAQEKPMPASRLETNVGKPESVGQGATPAELDEYERIVKEAKLPLPAGRQAQLPRHGYDWGHEGREVADQIFRKMTKQQQANATPARGFAPIPVRPSRKSPSPAYFASLKNGKKYAIWIHDRPVRNSVLNNYRPSDFVYALSSYVYNNARSKRFPQPYQVSLLTEAEYQKLYEGWNAPDKE</sequence>
<dbReference type="Proteomes" id="UP001500936">
    <property type="component" value="Unassembled WGS sequence"/>
</dbReference>
<evidence type="ECO:0008006" key="4">
    <source>
        <dbReference type="Google" id="ProtNLM"/>
    </source>
</evidence>
<organism evidence="2 3">
    <name type="scientific">Nibrella viscosa</name>
    <dbReference type="NCBI Taxonomy" id="1084524"/>
    <lineage>
        <taxon>Bacteria</taxon>
        <taxon>Pseudomonadati</taxon>
        <taxon>Bacteroidota</taxon>
        <taxon>Cytophagia</taxon>
        <taxon>Cytophagales</taxon>
        <taxon>Spirosomataceae</taxon>
        <taxon>Nibrella</taxon>
    </lineage>
</organism>
<evidence type="ECO:0000256" key="1">
    <source>
        <dbReference type="SAM" id="Phobius"/>
    </source>
</evidence>
<feature type="transmembrane region" description="Helical" evidence="1">
    <location>
        <begin position="192"/>
        <end position="211"/>
    </location>
</feature>
<feature type="transmembrane region" description="Helical" evidence="1">
    <location>
        <begin position="99"/>
        <end position="120"/>
    </location>
</feature>